<protein>
    <submittedName>
        <fullName evidence="2">Uncharacterized protein</fullName>
    </submittedName>
</protein>
<accession>A0A6G9XKF7</accession>
<sequence>MTFTLISKPRWQLCRAPGIWAAASGSVRGKLQRIMDIAKRAVKLGAPERPSHIPKDWEARLADNGKGWVWQKPGSAFNQNTFRDALPDKNYPNGYVRFYNDQGQPIKLDGKPGGNAETHIPKNPDGTYPKPKGW</sequence>
<dbReference type="AlphaFoldDB" id="A0A6G9XKF7"/>
<name>A0A6G9XKF7_NOCBR</name>
<feature type="region of interest" description="Disordered" evidence="1">
    <location>
        <begin position="102"/>
        <end position="134"/>
    </location>
</feature>
<dbReference type="Proteomes" id="UP000501705">
    <property type="component" value="Chromosome"/>
</dbReference>
<evidence type="ECO:0000313" key="2">
    <source>
        <dbReference type="EMBL" id="QIS01411.1"/>
    </source>
</evidence>
<organism evidence="2 3">
    <name type="scientific">Nocardia brasiliensis</name>
    <dbReference type="NCBI Taxonomy" id="37326"/>
    <lineage>
        <taxon>Bacteria</taxon>
        <taxon>Bacillati</taxon>
        <taxon>Actinomycetota</taxon>
        <taxon>Actinomycetes</taxon>
        <taxon>Mycobacteriales</taxon>
        <taxon>Nocardiaceae</taxon>
        <taxon>Nocardia</taxon>
    </lineage>
</organism>
<evidence type="ECO:0000313" key="3">
    <source>
        <dbReference type="Proteomes" id="UP000501705"/>
    </source>
</evidence>
<dbReference type="EMBL" id="CP046171">
    <property type="protein sequence ID" value="QIS01411.1"/>
    <property type="molecule type" value="Genomic_DNA"/>
</dbReference>
<evidence type="ECO:0000256" key="1">
    <source>
        <dbReference type="SAM" id="MobiDB-lite"/>
    </source>
</evidence>
<proteinExistence type="predicted"/>
<reference evidence="2 3" key="1">
    <citation type="journal article" date="2019" name="ACS Chem. Biol.">
        <title>Identification and Mobilization of a Cryptic Antibiotic Biosynthesis Gene Locus from a Human-Pathogenic Nocardia Isolate.</title>
        <authorList>
            <person name="Herisse M."/>
            <person name="Ishida K."/>
            <person name="Porter J.L."/>
            <person name="Howden B."/>
            <person name="Hertweck C."/>
            <person name="Stinear T.P."/>
            <person name="Pidot S.J."/>
        </authorList>
    </citation>
    <scope>NUCLEOTIDE SEQUENCE [LARGE SCALE GENOMIC DNA]</scope>
    <source>
        <strain evidence="2 3">AUSMDU00024985</strain>
    </source>
</reference>
<gene>
    <name evidence="2" type="ORF">F5X71_02970</name>
</gene>